<evidence type="ECO:0000259" key="2">
    <source>
        <dbReference type="Pfam" id="PF12680"/>
    </source>
</evidence>
<feature type="domain" description="SnoaL-like" evidence="2">
    <location>
        <begin position="42"/>
        <end position="140"/>
    </location>
</feature>
<evidence type="ECO:0000313" key="4">
    <source>
        <dbReference type="Proteomes" id="UP000249688"/>
    </source>
</evidence>
<dbReference type="InterPro" id="IPR037401">
    <property type="entry name" value="SnoaL-like"/>
</dbReference>
<name>A0A2W7IDZ3_9PROT</name>
<organism evidence="3 4">
    <name type="scientific">Humitalea rosea</name>
    <dbReference type="NCBI Taxonomy" id="990373"/>
    <lineage>
        <taxon>Bacteria</taxon>
        <taxon>Pseudomonadati</taxon>
        <taxon>Pseudomonadota</taxon>
        <taxon>Alphaproteobacteria</taxon>
        <taxon>Acetobacterales</taxon>
        <taxon>Roseomonadaceae</taxon>
        <taxon>Humitalea</taxon>
    </lineage>
</organism>
<accession>A0A2W7IDZ3</accession>
<dbReference type="EMBL" id="QKYU01000012">
    <property type="protein sequence ID" value="PZW45110.1"/>
    <property type="molecule type" value="Genomic_DNA"/>
</dbReference>
<dbReference type="PROSITE" id="PS51257">
    <property type="entry name" value="PROKAR_LIPOPROTEIN"/>
    <property type="match status" value="1"/>
</dbReference>
<sequence length="152" mass="15586">MLLAQSRRAAGVLALGVVLATAGCAAIPSPAQAGPPADMAHRRIAAIAAGDSAAIQAGYAGDAVLEWVGGPLDGRYTGASALAEVWGKFARAQGMMQARVGSVLESANPRGQTVVADVIFTGRATVKVRYVMVFRDGKLASEVWQIDPNLPG</sequence>
<reference evidence="3 4" key="1">
    <citation type="submission" date="2018-06" db="EMBL/GenBank/DDBJ databases">
        <title>Genomic Encyclopedia of Archaeal and Bacterial Type Strains, Phase II (KMG-II): from individual species to whole genera.</title>
        <authorList>
            <person name="Goeker M."/>
        </authorList>
    </citation>
    <scope>NUCLEOTIDE SEQUENCE [LARGE SCALE GENOMIC DNA]</scope>
    <source>
        <strain evidence="3 4">DSM 24525</strain>
    </source>
</reference>
<dbReference type="SUPFAM" id="SSF54427">
    <property type="entry name" value="NTF2-like"/>
    <property type="match status" value="1"/>
</dbReference>
<evidence type="ECO:0000313" key="3">
    <source>
        <dbReference type="EMBL" id="PZW45110.1"/>
    </source>
</evidence>
<keyword evidence="4" id="KW-1185">Reference proteome</keyword>
<dbReference type="InterPro" id="IPR032710">
    <property type="entry name" value="NTF2-like_dom_sf"/>
</dbReference>
<dbReference type="Pfam" id="PF12680">
    <property type="entry name" value="SnoaL_2"/>
    <property type="match status" value="1"/>
</dbReference>
<keyword evidence="1" id="KW-0732">Signal</keyword>
<dbReference type="Gene3D" id="3.10.450.50">
    <property type="match status" value="1"/>
</dbReference>
<feature type="signal peptide" evidence="1">
    <location>
        <begin position="1"/>
        <end position="33"/>
    </location>
</feature>
<comment type="caution">
    <text evidence="3">The sequence shown here is derived from an EMBL/GenBank/DDBJ whole genome shotgun (WGS) entry which is preliminary data.</text>
</comment>
<proteinExistence type="predicted"/>
<dbReference type="RefSeq" id="WP_111398524.1">
    <property type="nucleotide sequence ID" value="NZ_QKYU01000012.1"/>
</dbReference>
<dbReference type="Proteomes" id="UP000249688">
    <property type="component" value="Unassembled WGS sequence"/>
</dbReference>
<gene>
    <name evidence="3" type="ORF">C8P66_112127</name>
</gene>
<protein>
    <submittedName>
        <fullName evidence="3">SnoaL-like protein</fullName>
    </submittedName>
</protein>
<evidence type="ECO:0000256" key="1">
    <source>
        <dbReference type="SAM" id="SignalP"/>
    </source>
</evidence>
<feature type="chain" id="PRO_5015952541" evidence="1">
    <location>
        <begin position="34"/>
        <end position="152"/>
    </location>
</feature>
<dbReference type="AlphaFoldDB" id="A0A2W7IDZ3"/>
<dbReference type="OrthoDB" id="7868521at2"/>